<accession>A0A395GUQ5</accession>
<dbReference type="AlphaFoldDB" id="A0A395GUQ5"/>
<feature type="compositionally biased region" description="Pro residues" evidence="1">
    <location>
        <begin position="1"/>
        <end position="13"/>
    </location>
</feature>
<dbReference type="EMBL" id="KZ824450">
    <property type="protein sequence ID" value="RAK98904.1"/>
    <property type="molecule type" value="Genomic_DNA"/>
</dbReference>
<feature type="compositionally biased region" description="Low complexity" evidence="1">
    <location>
        <begin position="14"/>
        <end position="24"/>
    </location>
</feature>
<feature type="region of interest" description="Disordered" evidence="1">
    <location>
        <begin position="1"/>
        <end position="25"/>
    </location>
</feature>
<proteinExistence type="predicted"/>
<dbReference type="Proteomes" id="UP000249402">
    <property type="component" value="Unassembled WGS sequence"/>
</dbReference>
<name>A0A395GUQ5_9EURO</name>
<evidence type="ECO:0000313" key="3">
    <source>
        <dbReference type="Proteomes" id="UP000249402"/>
    </source>
</evidence>
<reference evidence="2 3" key="1">
    <citation type="submission" date="2018-02" db="EMBL/GenBank/DDBJ databases">
        <title>The genomes of Aspergillus section Nigri reveals drivers in fungal speciation.</title>
        <authorList>
            <consortium name="DOE Joint Genome Institute"/>
            <person name="Vesth T.C."/>
            <person name="Nybo J."/>
            <person name="Theobald S."/>
            <person name="Brandl J."/>
            <person name="Frisvad J.C."/>
            <person name="Nielsen K.F."/>
            <person name="Lyhne E.K."/>
            <person name="Kogle M.E."/>
            <person name="Kuo A."/>
            <person name="Riley R."/>
            <person name="Clum A."/>
            <person name="Nolan M."/>
            <person name="Lipzen A."/>
            <person name="Salamov A."/>
            <person name="Henrissat B."/>
            <person name="Wiebenga A."/>
            <person name="De vries R.P."/>
            <person name="Grigoriev I.V."/>
            <person name="Mortensen U.H."/>
            <person name="Andersen M.R."/>
            <person name="Baker S.E."/>
        </authorList>
    </citation>
    <scope>NUCLEOTIDE SEQUENCE [LARGE SCALE GENOMIC DNA]</scope>
    <source>
        <strain evidence="2 3">CBS 121593</strain>
    </source>
</reference>
<evidence type="ECO:0000256" key="1">
    <source>
        <dbReference type="SAM" id="MobiDB-lite"/>
    </source>
</evidence>
<dbReference type="VEuPathDB" id="FungiDB:BO80DRAFT_149191"/>
<sequence>MTTRPYPYPPPSPNNEKNPNSNINFHTPSLNPFLYTQPSINQSITYSNYISNPQLQPANKITILLYPSRAPNQEMEKIHPPAPTPQVMKGLFNEDMPRGGVVGRLPLWWRWNGRNGRNGLDGWMGCVFVVRLAVLRWWG</sequence>
<evidence type="ECO:0000313" key="2">
    <source>
        <dbReference type="EMBL" id="RAK98904.1"/>
    </source>
</evidence>
<keyword evidence="3" id="KW-1185">Reference proteome</keyword>
<organism evidence="2 3">
    <name type="scientific">Aspergillus ibericus CBS 121593</name>
    <dbReference type="NCBI Taxonomy" id="1448316"/>
    <lineage>
        <taxon>Eukaryota</taxon>
        <taxon>Fungi</taxon>
        <taxon>Dikarya</taxon>
        <taxon>Ascomycota</taxon>
        <taxon>Pezizomycotina</taxon>
        <taxon>Eurotiomycetes</taxon>
        <taxon>Eurotiomycetidae</taxon>
        <taxon>Eurotiales</taxon>
        <taxon>Aspergillaceae</taxon>
        <taxon>Aspergillus</taxon>
        <taxon>Aspergillus subgen. Circumdati</taxon>
    </lineage>
</organism>
<protein>
    <submittedName>
        <fullName evidence="2">Uncharacterized protein</fullName>
    </submittedName>
</protein>
<dbReference type="RefSeq" id="XP_025573232.1">
    <property type="nucleotide sequence ID" value="XM_025713766.1"/>
</dbReference>
<gene>
    <name evidence="2" type="ORF">BO80DRAFT_149191</name>
</gene>
<dbReference type="GeneID" id="37218631"/>